<dbReference type="CDD" id="cd00364">
    <property type="entry name" value="Ribosomal_uS17"/>
    <property type="match status" value="1"/>
</dbReference>
<evidence type="ECO:0000256" key="3">
    <source>
        <dbReference type="ARBA" id="ARBA00023274"/>
    </source>
</evidence>
<feature type="compositionally biased region" description="Basic and acidic residues" evidence="6">
    <location>
        <begin position="1"/>
        <end position="13"/>
    </location>
</feature>
<dbReference type="SUPFAM" id="SSF50249">
    <property type="entry name" value="Nucleic acid-binding proteins"/>
    <property type="match status" value="1"/>
</dbReference>
<dbReference type="Pfam" id="PF00366">
    <property type="entry name" value="Ribosomal_S17"/>
    <property type="match status" value="1"/>
</dbReference>
<dbReference type="AlphaFoldDB" id="A0A075GWA1"/>
<dbReference type="InterPro" id="IPR000266">
    <property type="entry name" value="Ribosomal_uS17"/>
</dbReference>
<keyword evidence="2 5" id="KW-0689">Ribosomal protein</keyword>
<dbReference type="InterPro" id="IPR019979">
    <property type="entry name" value="Ribosomal_uS17_CS"/>
</dbReference>
<dbReference type="PRINTS" id="PR00973">
    <property type="entry name" value="RIBOSOMALS17"/>
</dbReference>
<gene>
    <name evidence="7" type="primary">RP-S17</name>
    <name evidence="7" type="synonym">rpsQ</name>
</gene>
<keyword evidence="3 5" id="KW-0687">Ribonucleoprotein</keyword>
<evidence type="ECO:0000313" key="7">
    <source>
        <dbReference type="EMBL" id="AIF06093.1"/>
    </source>
</evidence>
<comment type="similarity">
    <text evidence="1 5">Belongs to the universal ribosomal protein uS17 family.</text>
</comment>
<sequence length="116" mass="13156">MSKPRDSSPRDIGVDVQPPANEWDGDLNDPFYGTLPVRGQLLRGIVVRARAQRTAVVRIERLKYDSKYERYQRRSSRIQAHSPASVGAEEGDAVTIMECRPLSKTKSFVIIERRDA</sequence>
<dbReference type="PANTHER" id="PTHR10744">
    <property type="entry name" value="40S RIBOSOMAL PROTEIN S11 FAMILY MEMBER"/>
    <property type="match status" value="1"/>
</dbReference>
<dbReference type="PANTHER" id="PTHR10744:SF9">
    <property type="entry name" value="40S RIBOSOMAL PROTEIN S11-RELATED"/>
    <property type="match status" value="1"/>
</dbReference>
<proteinExistence type="inferred from homology"/>
<dbReference type="GO" id="GO:0006412">
    <property type="term" value="P:translation"/>
    <property type="evidence" value="ECO:0007669"/>
    <property type="project" value="UniProtKB-UniRule"/>
</dbReference>
<dbReference type="NCBIfam" id="TIGR03630">
    <property type="entry name" value="uS17_arch"/>
    <property type="match status" value="1"/>
</dbReference>
<dbReference type="PROSITE" id="PS00056">
    <property type="entry name" value="RIBOSOMAL_S17"/>
    <property type="match status" value="1"/>
</dbReference>
<dbReference type="EMBL" id="KF900759">
    <property type="protein sequence ID" value="AIF06093.1"/>
    <property type="molecule type" value="Genomic_DNA"/>
</dbReference>
<dbReference type="GO" id="GO:0022627">
    <property type="term" value="C:cytosolic small ribosomal subunit"/>
    <property type="evidence" value="ECO:0007669"/>
    <property type="project" value="UniProtKB-UniRule"/>
</dbReference>
<organism evidence="7">
    <name type="scientific">uncultured marine group II/III euryarchaeote KM3_18_H05</name>
    <dbReference type="NCBI Taxonomy" id="1457957"/>
    <lineage>
        <taxon>Archaea</taxon>
        <taxon>Methanobacteriati</taxon>
        <taxon>Methanobacteriota</taxon>
        <taxon>environmental samples</taxon>
    </lineage>
</organism>
<evidence type="ECO:0000256" key="4">
    <source>
        <dbReference type="NCBIfam" id="TIGR03630"/>
    </source>
</evidence>
<dbReference type="GO" id="GO:0003735">
    <property type="term" value="F:structural constituent of ribosome"/>
    <property type="evidence" value="ECO:0007669"/>
    <property type="project" value="UniProtKB-UniRule"/>
</dbReference>
<reference evidence="7" key="1">
    <citation type="journal article" date="2014" name="Genome Biol. Evol.">
        <title>Pangenome evidence for extensive interdomain horizontal transfer affecting lineage core and shell genes in uncultured planktonic thaumarchaeota and euryarchaeota.</title>
        <authorList>
            <person name="Deschamps P."/>
            <person name="Zivanovic Y."/>
            <person name="Moreira D."/>
            <person name="Rodriguez-Valera F."/>
            <person name="Lopez-Garcia P."/>
        </authorList>
    </citation>
    <scope>NUCLEOTIDE SEQUENCE</scope>
</reference>
<dbReference type="InterPro" id="IPR028333">
    <property type="entry name" value="Ribosomal_uS17_arc/euk"/>
</dbReference>
<dbReference type="Gene3D" id="2.40.50.1000">
    <property type="match status" value="1"/>
</dbReference>
<evidence type="ECO:0000256" key="2">
    <source>
        <dbReference type="ARBA" id="ARBA00022980"/>
    </source>
</evidence>
<dbReference type="NCBIfam" id="NF006345">
    <property type="entry name" value="PRK08572.1"/>
    <property type="match status" value="1"/>
</dbReference>
<accession>A0A075GWA1</accession>
<evidence type="ECO:0000256" key="5">
    <source>
        <dbReference type="RuleBase" id="RU003872"/>
    </source>
</evidence>
<dbReference type="InterPro" id="IPR012340">
    <property type="entry name" value="NA-bd_OB-fold"/>
</dbReference>
<evidence type="ECO:0000256" key="1">
    <source>
        <dbReference type="ARBA" id="ARBA00010254"/>
    </source>
</evidence>
<protein>
    <recommendedName>
        <fullName evidence="4">30S ribosomal protein S17</fullName>
    </recommendedName>
</protein>
<evidence type="ECO:0000256" key="6">
    <source>
        <dbReference type="SAM" id="MobiDB-lite"/>
    </source>
</evidence>
<feature type="region of interest" description="Disordered" evidence="6">
    <location>
        <begin position="1"/>
        <end position="28"/>
    </location>
</feature>
<name>A0A075GWA1_9EURY</name>